<dbReference type="EMBL" id="JACHFW010000004">
    <property type="protein sequence ID" value="MBB5264307.1"/>
    <property type="molecule type" value="Genomic_DNA"/>
</dbReference>
<dbReference type="SMART" id="SM00530">
    <property type="entry name" value="HTH_XRE"/>
    <property type="match status" value="1"/>
</dbReference>
<dbReference type="PANTHER" id="PTHR46558:SF14">
    <property type="entry name" value="HTH-TYPE TRANSCRIPTIONAL REGULATOR ANSR"/>
    <property type="match status" value="1"/>
</dbReference>
<dbReference type="RefSeq" id="WP_183772855.1">
    <property type="nucleotide sequence ID" value="NZ_CAWVEG010000084.1"/>
</dbReference>
<evidence type="ECO:0000313" key="3">
    <source>
        <dbReference type="EMBL" id="MBB5264307.1"/>
    </source>
</evidence>
<accession>A0A7W8M5A2</accession>
<gene>
    <name evidence="3" type="ORF">HNP82_001418</name>
</gene>
<dbReference type="SUPFAM" id="SSF47413">
    <property type="entry name" value="lambda repressor-like DNA-binding domains"/>
    <property type="match status" value="1"/>
</dbReference>
<protein>
    <submittedName>
        <fullName evidence="3">Transcriptional regulator with XRE-family HTH domain</fullName>
    </submittedName>
</protein>
<evidence type="ECO:0000259" key="2">
    <source>
        <dbReference type="PROSITE" id="PS50943"/>
    </source>
</evidence>
<keyword evidence="1" id="KW-0238">DNA-binding</keyword>
<reference evidence="3 4" key="1">
    <citation type="submission" date="2020-08" db="EMBL/GenBank/DDBJ databases">
        <title>Genomic Encyclopedia of Type Strains, Phase IV (KMG-IV): sequencing the most valuable type-strain genomes for metagenomic binning, comparative biology and taxonomic classification.</title>
        <authorList>
            <person name="Goeker M."/>
        </authorList>
    </citation>
    <scope>NUCLEOTIDE SEQUENCE [LARGE SCALE GENOMIC DNA]</scope>
    <source>
        <strain evidence="3 4">DSM 106146</strain>
    </source>
</reference>
<dbReference type="Proteomes" id="UP000543642">
    <property type="component" value="Unassembled WGS sequence"/>
</dbReference>
<comment type="caution">
    <text evidence="3">The sequence shown here is derived from an EMBL/GenBank/DDBJ whole genome shotgun (WGS) entry which is preliminary data.</text>
</comment>
<name>A0A7W8M5A2_9FIRM</name>
<dbReference type="PROSITE" id="PS50943">
    <property type="entry name" value="HTH_CROC1"/>
    <property type="match status" value="1"/>
</dbReference>
<dbReference type="Gene3D" id="1.10.260.40">
    <property type="entry name" value="lambda repressor-like DNA-binding domains"/>
    <property type="match status" value="1"/>
</dbReference>
<organism evidence="3 4">
    <name type="scientific">Catenibacillus scindens</name>
    <dbReference type="NCBI Taxonomy" id="673271"/>
    <lineage>
        <taxon>Bacteria</taxon>
        <taxon>Bacillati</taxon>
        <taxon>Bacillota</taxon>
        <taxon>Clostridia</taxon>
        <taxon>Lachnospirales</taxon>
        <taxon>Lachnospiraceae</taxon>
        <taxon>Catenibacillus</taxon>
    </lineage>
</organism>
<evidence type="ECO:0000313" key="4">
    <source>
        <dbReference type="Proteomes" id="UP000543642"/>
    </source>
</evidence>
<dbReference type="Pfam" id="PF01381">
    <property type="entry name" value="HTH_3"/>
    <property type="match status" value="1"/>
</dbReference>
<dbReference type="GO" id="GO:0003677">
    <property type="term" value="F:DNA binding"/>
    <property type="evidence" value="ECO:0007669"/>
    <property type="project" value="UniProtKB-KW"/>
</dbReference>
<feature type="domain" description="HTH cro/C1-type" evidence="2">
    <location>
        <begin position="7"/>
        <end position="61"/>
    </location>
</feature>
<proteinExistence type="predicted"/>
<dbReference type="InterPro" id="IPR001387">
    <property type="entry name" value="Cro/C1-type_HTH"/>
</dbReference>
<evidence type="ECO:0000256" key="1">
    <source>
        <dbReference type="ARBA" id="ARBA00023125"/>
    </source>
</evidence>
<dbReference type="PANTHER" id="PTHR46558">
    <property type="entry name" value="TRACRIPTIONAL REGULATORY PROTEIN-RELATED-RELATED"/>
    <property type="match status" value="1"/>
</dbReference>
<sequence>MTYYERIRALREDSDLTQKDMANYLKIAQNTYSQYENGKRQIPLDILIEICRFFHVSSDYILGLSDRK</sequence>
<dbReference type="CDD" id="cd00093">
    <property type="entry name" value="HTH_XRE"/>
    <property type="match status" value="1"/>
</dbReference>
<keyword evidence="4" id="KW-1185">Reference proteome</keyword>
<dbReference type="AlphaFoldDB" id="A0A7W8M5A2"/>
<dbReference type="InterPro" id="IPR010982">
    <property type="entry name" value="Lambda_DNA-bd_dom_sf"/>
</dbReference>